<organism evidence="1 2">
    <name type="scientific">Mycobacterium szulgai</name>
    <dbReference type="NCBI Taxonomy" id="1787"/>
    <lineage>
        <taxon>Bacteria</taxon>
        <taxon>Bacillati</taxon>
        <taxon>Actinomycetota</taxon>
        <taxon>Actinomycetes</taxon>
        <taxon>Mycobacteriales</taxon>
        <taxon>Mycobacteriaceae</taxon>
        <taxon>Mycobacterium</taxon>
    </lineage>
</organism>
<proteinExistence type="predicted"/>
<accession>A0A1X2FDY2</accession>
<evidence type="ECO:0000313" key="2">
    <source>
        <dbReference type="Proteomes" id="UP000193317"/>
    </source>
</evidence>
<keyword evidence="2" id="KW-1185">Reference proteome</keyword>
<dbReference type="AlphaFoldDB" id="A0A1X2FDY2"/>
<sequence length="117" mass="13257">MFAAAETSLVYPRRYPRSGALLWALSRQELLTLALPDEIVDQLRSVDHEFAESITRLSLDVWDRKDDRALRLISACVIDLPGRILIGRRRYSVSVVREYLRAAIRGIVEAGPPPVDL</sequence>
<gene>
    <name evidence="1" type="ORF">AWC27_01030</name>
</gene>
<dbReference type="EMBL" id="LQPW01000013">
    <property type="protein sequence ID" value="ORX16209.1"/>
    <property type="molecule type" value="Genomic_DNA"/>
</dbReference>
<name>A0A1X2FDY2_MYCSZ</name>
<evidence type="ECO:0000313" key="1">
    <source>
        <dbReference type="EMBL" id="ORX16209.1"/>
    </source>
</evidence>
<dbReference type="Proteomes" id="UP000193317">
    <property type="component" value="Unassembled WGS sequence"/>
</dbReference>
<dbReference type="OrthoDB" id="4377220at2"/>
<comment type="caution">
    <text evidence="1">The sequence shown here is derived from an EMBL/GenBank/DDBJ whole genome shotgun (WGS) entry which is preliminary data.</text>
</comment>
<protein>
    <submittedName>
        <fullName evidence="1">Uncharacterized protein</fullName>
    </submittedName>
</protein>
<reference evidence="1 2" key="1">
    <citation type="submission" date="2016-01" db="EMBL/GenBank/DDBJ databases">
        <title>The new phylogeny of the genus Mycobacterium.</title>
        <authorList>
            <person name="Tarcisio F."/>
            <person name="Conor M."/>
            <person name="Antonella G."/>
            <person name="Elisabetta G."/>
            <person name="Giulia F.S."/>
            <person name="Sara T."/>
            <person name="Anna F."/>
            <person name="Clotilde B."/>
            <person name="Roberto B."/>
            <person name="Veronica D.S."/>
            <person name="Fabio R."/>
            <person name="Monica P."/>
            <person name="Olivier J."/>
            <person name="Enrico T."/>
            <person name="Nicola S."/>
        </authorList>
    </citation>
    <scope>NUCLEOTIDE SEQUENCE [LARGE SCALE GENOMIC DNA]</scope>
    <source>
        <strain evidence="1 2">DSM 44166</strain>
    </source>
</reference>
<dbReference type="RefSeq" id="WP_085669144.1">
    <property type="nucleotide sequence ID" value="NZ_JACKRU010000193.1"/>
</dbReference>